<feature type="domain" description="ABC transporter" evidence="11">
    <location>
        <begin position="258"/>
        <end position="506"/>
    </location>
</feature>
<proteinExistence type="predicted"/>
<evidence type="ECO:0000256" key="2">
    <source>
        <dbReference type="ARBA" id="ARBA00022448"/>
    </source>
</evidence>
<keyword evidence="5 12" id="KW-0762">Sugar transport</keyword>
<dbReference type="AlphaFoldDB" id="A0A840S5C0"/>
<gene>
    <name evidence="12" type="ORF">HNQ51_001307</name>
</gene>
<dbReference type="GO" id="GO:0005524">
    <property type="term" value="F:ATP binding"/>
    <property type="evidence" value="ECO:0007669"/>
    <property type="project" value="UniProtKB-KW"/>
</dbReference>
<dbReference type="PANTHER" id="PTHR43790">
    <property type="entry name" value="CARBOHYDRATE TRANSPORT ATP-BINDING PROTEIN MG119-RELATED"/>
    <property type="match status" value="1"/>
</dbReference>
<evidence type="ECO:0000256" key="6">
    <source>
        <dbReference type="ARBA" id="ARBA00022737"/>
    </source>
</evidence>
<keyword evidence="13" id="KW-1185">Reference proteome</keyword>
<dbReference type="PROSITE" id="PS00211">
    <property type="entry name" value="ABC_TRANSPORTER_1"/>
    <property type="match status" value="1"/>
</dbReference>
<sequence>MSAVALRGIKKRFGAVQANDGVDLTVEAGTVHALIGENGAGKSTLMAILYGYYQADAGTIEVDGRAVQIRNSHEAIAMGIGMVHQHFMLVDTLTALDNVLLGAEPHGYLPKAQAQVRAGLEQLMRETGLQVNLDARVDSLPVGELQRLEILKALYRGAKFLILDEPTAVLTPQETQALFEVLRGLRARGTTLILITHKLKEVMALSDAITVMRAGRVVHRCKTAETDEAQLAEAMVGRKVVLGRDGSPAHQPDAAPLLAVSNLNLRSAQGVPLLRNVSLALRPGEIVGVAGVSGNGQSELLELLSGLARPDAGQMSLGDARFDAANWLNPKRARALGLGHVPEDRHACGLVMGFPAWESAGLGFQDLPKYRKGLLGLNGKVLKAATSAMMERFDVRPRNAELGSSKFSGGNQQKLILAREIGESPKVLLVGQPTRGVDIGAIEFIHNQLRALRDAGCAVLVVSSELDEILALADRVLVMNAGRITGELAIDDCDERKLGLLMAAQPEAA</sequence>
<keyword evidence="4" id="KW-0997">Cell inner membrane</keyword>
<dbReference type="FunFam" id="3.40.50.300:FF:000127">
    <property type="entry name" value="Ribose import ATP-binding protein RbsA"/>
    <property type="match status" value="1"/>
</dbReference>
<dbReference type="RefSeq" id="WP_138856982.1">
    <property type="nucleotide sequence ID" value="NZ_CP040709.1"/>
</dbReference>
<evidence type="ECO:0000313" key="13">
    <source>
        <dbReference type="Proteomes" id="UP000554837"/>
    </source>
</evidence>
<dbReference type="CDD" id="cd03216">
    <property type="entry name" value="ABC_Carb_Monos_I"/>
    <property type="match status" value="1"/>
</dbReference>
<keyword evidence="3" id="KW-1003">Cell membrane</keyword>
<reference evidence="12 13" key="1">
    <citation type="submission" date="2020-08" db="EMBL/GenBank/DDBJ databases">
        <title>Genomic Encyclopedia of Type Strains, Phase IV (KMG-IV): sequencing the most valuable type-strain genomes for metagenomic binning, comparative biology and taxonomic classification.</title>
        <authorList>
            <person name="Goeker M."/>
        </authorList>
    </citation>
    <scope>NUCLEOTIDE SEQUENCE [LARGE SCALE GENOMIC DNA]</scope>
    <source>
        <strain evidence="12 13">DSM 23958</strain>
    </source>
</reference>
<evidence type="ECO:0000259" key="11">
    <source>
        <dbReference type="PROSITE" id="PS50893"/>
    </source>
</evidence>
<dbReference type="PROSITE" id="PS50893">
    <property type="entry name" value="ABC_TRANSPORTER_2"/>
    <property type="match status" value="2"/>
</dbReference>
<dbReference type="CDD" id="cd03215">
    <property type="entry name" value="ABC_Carb_Monos_II"/>
    <property type="match status" value="1"/>
</dbReference>
<evidence type="ECO:0000256" key="3">
    <source>
        <dbReference type="ARBA" id="ARBA00022475"/>
    </source>
</evidence>
<protein>
    <submittedName>
        <fullName evidence="12">Simple sugar transport system ATP-binding protein</fullName>
    </submittedName>
</protein>
<keyword evidence="10" id="KW-0472">Membrane</keyword>
<dbReference type="OrthoDB" id="9776369at2"/>
<comment type="subcellular location">
    <subcellularLocation>
        <location evidence="1">Cell membrane</location>
        <topology evidence="1">Peripheral membrane protein</topology>
    </subcellularLocation>
</comment>
<dbReference type="InterPro" id="IPR027417">
    <property type="entry name" value="P-loop_NTPase"/>
</dbReference>
<dbReference type="Gene3D" id="3.40.50.300">
    <property type="entry name" value="P-loop containing nucleotide triphosphate hydrolases"/>
    <property type="match status" value="2"/>
</dbReference>
<dbReference type="Pfam" id="PF00005">
    <property type="entry name" value="ABC_tran"/>
    <property type="match status" value="2"/>
</dbReference>
<evidence type="ECO:0000256" key="1">
    <source>
        <dbReference type="ARBA" id="ARBA00004202"/>
    </source>
</evidence>
<accession>A0A840S5C0</accession>
<keyword evidence="6" id="KW-0677">Repeat</keyword>
<evidence type="ECO:0000256" key="4">
    <source>
        <dbReference type="ARBA" id="ARBA00022519"/>
    </source>
</evidence>
<evidence type="ECO:0000256" key="5">
    <source>
        <dbReference type="ARBA" id="ARBA00022597"/>
    </source>
</evidence>
<evidence type="ECO:0000256" key="8">
    <source>
        <dbReference type="ARBA" id="ARBA00022840"/>
    </source>
</evidence>
<dbReference type="Proteomes" id="UP000554837">
    <property type="component" value="Unassembled WGS sequence"/>
</dbReference>
<dbReference type="EMBL" id="JACHHO010000001">
    <property type="protein sequence ID" value="MBB5204014.1"/>
    <property type="molecule type" value="Genomic_DNA"/>
</dbReference>
<organism evidence="12 13">
    <name type="scientific">Inhella inkyongensis</name>
    <dbReference type="NCBI Taxonomy" id="392593"/>
    <lineage>
        <taxon>Bacteria</taxon>
        <taxon>Pseudomonadati</taxon>
        <taxon>Pseudomonadota</taxon>
        <taxon>Betaproteobacteria</taxon>
        <taxon>Burkholderiales</taxon>
        <taxon>Sphaerotilaceae</taxon>
        <taxon>Inhella</taxon>
    </lineage>
</organism>
<dbReference type="InterPro" id="IPR050107">
    <property type="entry name" value="ABC_carbohydrate_import_ATPase"/>
</dbReference>
<keyword evidence="8 12" id="KW-0067">ATP-binding</keyword>
<evidence type="ECO:0000256" key="9">
    <source>
        <dbReference type="ARBA" id="ARBA00022967"/>
    </source>
</evidence>
<feature type="domain" description="ABC transporter" evidence="11">
    <location>
        <begin position="4"/>
        <end position="239"/>
    </location>
</feature>
<evidence type="ECO:0000256" key="10">
    <source>
        <dbReference type="ARBA" id="ARBA00023136"/>
    </source>
</evidence>
<keyword evidence="7" id="KW-0547">Nucleotide-binding</keyword>
<dbReference type="GO" id="GO:0016887">
    <property type="term" value="F:ATP hydrolysis activity"/>
    <property type="evidence" value="ECO:0007669"/>
    <property type="project" value="InterPro"/>
</dbReference>
<comment type="caution">
    <text evidence="12">The sequence shown here is derived from an EMBL/GenBank/DDBJ whole genome shotgun (WGS) entry which is preliminary data.</text>
</comment>
<dbReference type="GO" id="GO:0005886">
    <property type="term" value="C:plasma membrane"/>
    <property type="evidence" value="ECO:0007669"/>
    <property type="project" value="UniProtKB-SubCell"/>
</dbReference>
<dbReference type="InterPro" id="IPR003593">
    <property type="entry name" value="AAA+_ATPase"/>
</dbReference>
<name>A0A840S5C0_9BURK</name>
<dbReference type="SMART" id="SM00382">
    <property type="entry name" value="AAA"/>
    <property type="match status" value="2"/>
</dbReference>
<dbReference type="SUPFAM" id="SSF52540">
    <property type="entry name" value="P-loop containing nucleoside triphosphate hydrolases"/>
    <property type="match status" value="2"/>
</dbReference>
<keyword evidence="2" id="KW-0813">Transport</keyword>
<dbReference type="InterPro" id="IPR017871">
    <property type="entry name" value="ABC_transporter-like_CS"/>
</dbReference>
<evidence type="ECO:0000256" key="7">
    <source>
        <dbReference type="ARBA" id="ARBA00022741"/>
    </source>
</evidence>
<dbReference type="PANTHER" id="PTHR43790:SF4">
    <property type="entry name" value="GUANOSINE IMPORT ATP-BINDING PROTEIN NUPO"/>
    <property type="match status" value="1"/>
</dbReference>
<evidence type="ECO:0000313" key="12">
    <source>
        <dbReference type="EMBL" id="MBB5204014.1"/>
    </source>
</evidence>
<dbReference type="InterPro" id="IPR003439">
    <property type="entry name" value="ABC_transporter-like_ATP-bd"/>
</dbReference>
<keyword evidence="9" id="KW-1278">Translocase</keyword>